<reference evidence="3" key="1">
    <citation type="submission" date="2025-08" db="UniProtKB">
        <authorList>
            <consortium name="RefSeq"/>
        </authorList>
    </citation>
    <scope>IDENTIFICATION</scope>
</reference>
<evidence type="ECO:0000313" key="2">
    <source>
        <dbReference type="Proteomes" id="UP000515161"/>
    </source>
</evidence>
<dbReference type="InterPro" id="IPR008906">
    <property type="entry name" value="HATC_C_dom"/>
</dbReference>
<dbReference type="Pfam" id="PF05699">
    <property type="entry name" value="Dimer_Tnp_hAT"/>
    <property type="match status" value="1"/>
</dbReference>
<dbReference type="RefSeq" id="XP_034091812.1">
    <property type="nucleotide sequence ID" value="XM_034235921.1"/>
</dbReference>
<dbReference type="GeneID" id="117559244"/>
<proteinExistence type="predicted"/>
<evidence type="ECO:0000313" key="3">
    <source>
        <dbReference type="RefSeq" id="XP_034091812.1"/>
    </source>
</evidence>
<dbReference type="AlphaFoldDB" id="A0A6P8WW54"/>
<accession>A0A6P8WW54</accession>
<sequence length="423" mass="47845">MTGRLNGVAKQLTDDIPWLVAVACAAHRLALACKGASETVKYMATFRNHLQDLHLFFRNSANRSAALRNAATTLGLSDLKVKEVKDTRWLSQEMAVQNLRRNLPAVLSALADEATTRKCPIAKGLYTFCATYRFVAALYLQVDVLPHICLLSKVFQKANVNFLHIKTQVPATLATIRSFWEAGEAPLPRTHLHRLHADLDDPVGLGPFNICHEEERVRRGRDLQDPPRDVLWARFVKEVLKPYLSGLESNLKNRFPDVELLGAFVVLSPRAAMADEDTNIENLDILARKLIPGREEDLKTEWYSFKPHLTGAFKDNSQAEIMQMLASENDEWAELYPLLGKLSAAGLVIPVSSVNCERDFSTMNRVKTDLRNRLQGEHLAACLRISIDGPESEHFPYQKALERFFDKPRRIHCSNRLCRLCNH</sequence>
<dbReference type="OrthoDB" id="6159421at2759"/>
<evidence type="ECO:0000259" key="1">
    <source>
        <dbReference type="Pfam" id="PF05699"/>
    </source>
</evidence>
<dbReference type="GO" id="GO:0046983">
    <property type="term" value="F:protein dimerization activity"/>
    <property type="evidence" value="ECO:0007669"/>
    <property type="project" value="InterPro"/>
</dbReference>
<dbReference type="KEGG" id="gacu:117559244"/>
<protein>
    <submittedName>
        <fullName evidence="3">Zinc finger protein 862-like</fullName>
    </submittedName>
</protein>
<dbReference type="SUPFAM" id="SSF53098">
    <property type="entry name" value="Ribonuclease H-like"/>
    <property type="match status" value="1"/>
</dbReference>
<dbReference type="Proteomes" id="UP000515161">
    <property type="component" value="Unplaced"/>
</dbReference>
<keyword evidence="2" id="KW-1185">Reference proteome</keyword>
<dbReference type="PANTHER" id="PTHR46880:SF5">
    <property type="entry name" value="DUF4371 DOMAIN-CONTAINING PROTEIN"/>
    <property type="match status" value="1"/>
</dbReference>
<organism evidence="2 3">
    <name type="scientific">Gymnodraco acuticeps</name>
    <name type="common">Antarctic dragonfish</name>
    <dbReference type="NCBI Taxonomy" id="8218"/>
    <lineage>
        <taxon>Eukaryota</taxon>
        <taxon>Metazoa</taxon>
        <taxon>Chordata</taxon>
        <taxon>Craniata</taxon>
        <taxon>Vertebrata</taxon>
        <taxon>Euteleostomi</taxon>
        <taxon>Actinopterygii</taxon>
        <taxon>Neopterygii</taxon>
        <taxon>Teleostei</taxon>
        <taxon>Neoteleostei</taxon>
        <taxon>Acanthomorphata</taxon>
        <taxon>Eupercaria</taxon>
        <taxon>Perciformes</taxon>
        <taxon>Notothenioidei</taxon>
        <taxon>Bathydraconidae</taxon>
        <taxon>Gymnodraco</taxon>
    </lineage>
</organism>
<feature type="domain" description="HAT C-terminal dimerisation" evidence="1">
    <location>
        <begin position="334"/>
        <end position="383"/>
    </location>
</feature>
<gene>
    <name evidence="3" type="primary">LOC117559244</name>
</gene>
<dbReference type="InParanoid" id="A0A6P8WW54"/>
<dbReference type="PANTHER" id="PTHR46880">
    <property type="entry name" value="RAS-ASSOCIATING DOMAIN-CONTAINING PROTEIN"/>
    <property type="match status" value="1"/>
</dbReference>
<name>A0A6P8WW54_GYMAC</name>
<dbReference type="InterPro" id="IPR012337">
    <property type="entry name" value="RNaseH-like_sf"/>
</dbReference>